<evidence type="ECO:0000256" key="2">
    <source>
        <dbReference type="SAM" id="Phobius"/>
    </source>
</evidence>
<keyword evidence="2" id="KW-0472">Membrane</keyword>
<dbReference type="Proteomes" id="UP001224661">
    <property type="component" value="Unassembled WGS sequence"/>
</dbReference>
<evidence type="ECO:0000256" key="1">
    <source>
        <dbReference type="SAM" id="MobiDB-lite"/>
    </source>
</evidence>
<comment type="caution">
    <text evidence="4">The sequence shown here is derived from an EMBL/GenBank/DDBJ whole genome shotgun (WGS) entry which is preliminary data.</text>
</comment>
<keyword evidence="2" id="KW-0812">Transmembrane</keyword>
<protein>
    <submittedName>
        <fullName evidence="4">Uncharacterized protein</fullName>
    </submittedName>
</protein>
<keyword evidence="2" id="KW-1133">Transmembrane helix</keyword>
<feature type="region of interest" description="Disordered" evidence="1">
    <location>
        <begin position="61"/>
        <end position="106"/>
    </location>
</feature>
<name>A0ABT6RWZ6_9ACTN</name>
<reference evidence="4 5" key="1">
    <citation type="submission" date="2023-05" db="EMBL/GenBank/DDBJ databases">
        <title>Draft genome sequence of Streptomyces sp. B-S-A8 isolated from a cave soil in Thailand.</title>
        <authorList>
            <person name="Chamroensaksri N."/>
            <person name="Muangham S."/>
        </authorList>
    </citation>
    <scope>NUCLEOTIDE SEQUENCE [LARGE SCALE GENOMIC DNA]</scope>
    <source>
        <strain evidence="4 5">B-S-A8</strain>
    </source>
</reference>
<proteinExistence type="predicted"/>
<dbReference type="EMBL" id="JASCIR010000021">
    <property type="protein sequence ID" value="MDI3388962.1"/>
    <property type="molecule type" value="Genomic_DNA"/>
</dbReference>
<feature type="chain" id="PRO_5046588039" evidence="3">
    <location>
        <begin position="32"/>
        <end position="146"/>
    </location>
</feature>
<keyword evidence="5" id="KW-1185">Reference proteome</keyword>
<gene>
    <name evidence="4" type="ORF">QIS99_22595</name>
</gene>
<feature type="transmembrane region" description="Helical" evidence="2">
    <location>
        <begin position="106"/>
        <end position="129"/>
    </location>
</feature>
<accession>A0ABT6RWZ6</accession>
<evidence type="ECO:0000313" key="5">
    <source>
        <dbReference type="Proteomes" id="UP001224661"/>
    </source>
</evidence>
<evidence type="ECO:0000313" key="4">
    <source>
        <dbReference type="EMBL" id="MDI3388962.1"/>
    </source>
</evidence>
<keyword evidence="3" id="KW-0732">Signal</keyword>
<sequence length="146" mass="14528">MNGKTPPRIAVLGSLASAALLLAFAAPPALAVGRPTEPGALTLIDAPQGRVRVLADKDGDPLHLRDGDNVDGWSPIGPGGNAAKARGGAAESPSAEQPPSAAEHPAAGPLALASAVIAAGAGGCGLVLLRRRRAQRRADSAQDDRS</sequence>
<feature type="signal peptide" evidence="3">
    <location>
        <begin position="1"/>
        <end position="31"/>
    </location>
</feature>
<organism evidence="4 5">
    <name type="scientific">Streptomyces solicavernae</name>
    <dbReference type="NCBI Taxonomy" id="3043614"/>
    <lineage>
        <taxon>Bacteria</taxon>
        <taxon>Bacillati</taxon>
        <taxon>Actinomycetota</taxon>
        <taxon>Actinomycetes</taxon>
        <taxon>Kitasatosporales</taxon>
        <taxon>Streptomycetaceae</taxon>
        <taxon>Streptomyces</taxon>
    </lineage>
</organism>
<feature type="compositionally biased region" description="Low complexity" evidence="1">
    <location>
        <begin position="81"/>
        <end position="90"/>
    </location>
</feature>
<evidence type="ECO:0000256" key="3">
    <source>
        <dbReference type="SAM" id="SignalP"/>
    </source>
</evidence>
<dbReference type="RefSeq" id="WP_282515413.1">
    <property type="nucleotide sequence ID" value="NZ_JASCIR010000021.1"/>
</dbReference>